<organism evidence="1 2">
    <name type="scientific">Auriscalpium vulgare</name>
    <dbReference type="NCBI Taxonomy" id="40419"/>
    <lineage>
        <taxon>Eukaryota</taxon>
        <taxon>Fungi</taxon>
        <taxon>Dikarya</taxon>
        <taxon>Basidiomycota</taxon>
        <taxon>Agaricomycotina</taxon>
        <taxon>Agaricomycetes</taxon>
        <taxon>Russulales</taxon>
        <taxon>Auriscalpiaceae</taxon>
        <taxon>Auriscalpium</taxon>
    </lineage>
</organism>
<dbReference type="EMBL" id="MU275945">
    <property type="protein sequence ID" value="KAI0045670.1"/>
    <property type="molecule type" value="Genomic_DNA"/>
</dbReference>
<reference evidence="1" key="2">
    <citation type="journal article" date="2022" name="New Phytol.">
        <title>Evolutionary transition to the ectomycorrhizal habit in the genomes of a hyperdiverse lineage of mushroom-forming fungi.</title>
        <authorList>
            <person name="Looney B."/>
            <person name="Miyauchi S."/>
            <person name="Morin E."/>
            <person name="Drula E."/>
            <person name="Courty P.E."/>
            <person name="Kohler A."/>
            <person name="Kuo A."/>
            <person name="LaButti K."/>
            <person name="Pangilinan J."/>
            <person name="Lipzen A."/>
            <person name="Riley R."/>
            <person name="Andreopoulos W."/>
            <person name="He G."/>
            <person name="Johnson J."/>
            <person name="Nolan M."/>
            <person name="Tritt A."/>
            <person name="Barry K.W."/>
            <person name="Grigoriev I.V."/>
            <person name="Nagy L.G."/>
            <person name="Hibbett D."/>
            <person name="Henrissat B."/>
            <person name="Matheny P.B."/>
            <person name="Labbe J."/>
            <person name="Martin F.M."/>
        </authorList>
    </citation>
    <scope>NUCLEOTIDE SEQUENCE</scope>
    <source>
        <strain evidence="1">FP105234-sp</strain>
    </source>
</reference>
<reference evidence="1" key="1">
    <citation type="submission" date="2021-02" db="EMBL/GenBank/DDBJ databases">
        <authorList>
            <consortium name="DOE Joint Genome Institute"/>
            <person name="Ahrendt S."/>
            <person name="Looney B.P."/>
            <person name="Miyauchi S."/>
            <person name="Morin E."/>
            <person name="Drula E."/>
            <person name="Courty P.E."/>
            <person name="Chicoki N."/>
            <person name="Fauchery L."/>
            <person name="Kohler A."/>
            <person name="Kuo A."/>
            <person name="Labutti K."/>
            <person name="Pangilinan J."/>
            <person name="Lipzen A."/>
            <person name="Riley R."/>
            <person name="Andreopoulos W."/>
            <person name="He G."/>
            <person name="Johnson J."/>
            <person name="Barry K.W."/>
            <person name="Grigoriev I.V."/>
            <person name="Nagy L."/>
            <person name="Hibbett D."/>
            <person name="Henrissat B."/>
            <person name="Matheny P.B."/>
            <person name="Labbe J."/>
            <person name="Martin F."/>
        </authorList>
    </citation>
    <scope>NUCLEOTIDE SEQUENCE</scope>
    <source>
        <strain evidence="1">FP105234-sp</strain>
    </source>
</reference>
<accession>A0ACB8RP10</accession>
<proteinExistence type="predicted"/>
<comment type="caution">
    <text evidence="1">The sequence shown here is derived from an EMBL/GenBank/DDBJ whole genome shotgun (WGS) entry which is preliminary data.</text>
</comment>
<dbReference type="Proteomes" id="UP000814033">
    <property type="component" value="Unassembled WGS sequence"/>
</dbReference>
<keyword evidence="2" id="KW-1185">Reference proteome</keyword>
<evidence type="ECO:0000313" key="1">
    <source>
        <dbReference type="EMBL" id="KAI0045670.1"/>
    </source>
</evidence>
<sequence>MARCASEEPAQPLVEIESTNGQKSTATPRQNKGKSAAQPKTKQTEVSKGKKRKLPDANPAPEAKGKQKEKSIGSTAPGHRAKKTRVSHLEATTSLSTLPSETPAGKSYEVTFGSSGTQASPMSLFA</sequence>
<protein>
    <submittedName>
        <fullName evidence="1">Uncharacterized protein</fullName>
    </submittedName>
</protein>
<evidence type="ECO:0000313" key="2">
    <source>
        <dbReference type="Proteomes" id="UP000814033"/>
    </source>
</evidence>
<gene>
    <name evidence="1" type="ORF">FA95DRAFT_1573661</name>
</gene>
<name>A0ACB8RP10_9AGAM</name>